<dbReference type="PROSITE" id="PS51257">
    <property type="entry name" value="PROKAR_LIPOPROTEIN"/>
    <property type="match status" value="1"/>
</dbReference>
<evidence type="ECO:0000313" key="2">
    <source>
        <dbReference type="Proteomes" id="UP000606008"/>
    </source>
</evidence>
<dbReference type="Proteomes" id="UP000606008">
    <property type="component" value="Unassembled WGS sequence"/>
</dbReference>
<proteinExistence type="predicted"/>
<dbReference type="EMBL" id="WAEL01000005">
    <property type="protein sequence ID" value="NID11692.1"/>
    <property type="molecule type" value="Genomic_DNA"/>
</dbReference>
<name>A0ABX0QKZ3_9BACT</name>
<accession>A0ABX0QKZ3</accession>
<gene>
    <name evidence="1" type="ORF">F7231_16080</name>
</gene>
<comment type="caution">
    <text evidence="1">The sequence shown here is derived from an EMBL/GenBank/DDBJ whole genome shotgun (WGS) entry which is preliminary data.</text>
</comment>
<dbReference type="RefSeq" id="WP_166692643.1">
    <property type="nucleotide sequence ID" value="NZ_WAEL01000005.1"/>
</dbReference>
<evidence type="ECO:0000313" key="1">
    <source>
        <dbReference type="EMBL" id="NID11692.1"/>
    </source>
</evidence>
<keyword evidence="2" id="KW-1185">Reference proteome</keyword>
<organism evidence="1 2">
    <name type="scientific">Fibrivirga algicola</name>
    <dbReference type="NCBI Taxonomy" id="2950420"/>
    <lineage>
        <taxon>Bacteria</taxon>
        <taxon>Pseudomonadati</taxon>
        <taxon>Bacteroidota</taxon>
        <taxon>Cytophagia</taxon>
        <taxon>Cytophagales</taxon>
        <taxon>Spirosomataceae</taxon>
        <taxon>Fibrivirga</taxon>
    </lineage>
</organism>
<sequence>MKISSSLFVVPFLFACEKPISPFTINPVQVYTPTELSVQATGSCDVTHLWEGKTVNVAGHIEALNLFSNKFWLYDTDGRGFVEIYYADPSAQSGRDIYEFAKANTGRAITITGLTVGNSMPTQSSCRKGLSITIANKTAIKF</sequence>
<reference evidence="2" key="1">
    <citation type="submission" date="2019-09" db="EMBL/GenBank/DDBJ databases">
        <authorList>
            <person name="Jung D.-H."/>
        </authorList>
    </citation>
    <scope>NUCLEOTIDE SEQUENCE [LARGE SCALE GENOMIC DNA]</scope>
    <source>
        <strain evidence="2">JA-25</strain>
    </source>
</reference>
<protein>
    <submittedName>
        <fullName evidence="1">Uncharacterized protein</fullName>
    </submittedName>
</protein>
<reference evidence="2" key="2">
    <citation type="submission" date="2023-07" db="EMBL/GenBank/DDBJ databases">
        <authorList>
            <person name="Jung D.-H."/>
        </authorList>
    </citation>
    <scope>NUCLEOTIDE SEQUENCE [LARGE SCALE GENOMIC DNA]</scope>
    <source>
        <strain evidence="2">JA-25</strain>
    </source>
</reference>